<evidence type="ECO:0000259" key="12">
    <source>
        <dbReference type="SMART" id="SM00986"/>
    </source>
</evidence>
<dbReference type="NCBIfam" id="NF003591">
    <property type="entry name" value="PRK05254.1-4"/>
    <property type="match status" value="1"/>
</dbReference>
<dbReference type="NCBIfam" id="NF003588">
    <property type="entry name" value="PRK05254.1-1"/>
    <property type="match status" value="1"/>
</dbReference>
<dbReference type="PANTHER" id="PTHR11264:SF0">
    <property type="entry name" value="URACIL-DNA GLYCOSYLASE"/>
    <property type="match status" value="1"/>
</dbReference>
<dbReference type="NCBIfam" id="TIGR00628">
    <property type="entry name" value="ung"/>
    <property type="match status" value="1"/>
</dbReference>
<evidence type="ECO:0000256" key="9">
    <source>
        <dbReference type="HAMAP-Rule" id="MF_00148"/>
    </source>
</evidence>
<keyword evidence="7 9" id="KW-0378">Hydrolase</keyword>
<reference evidence="13 14" key="1">
    <citation type="submission" date="2019-03" db="EMBL/GenBank/DDBJ databases">
        <title>Genomic Encyclopedia of Archaeal and Bacterial Type Strains, Phase II (KMG-II): from individual species to whole genera.</title>
        <authorList>
            <person name="Goeker M."/>
        </authorList>
    </citation>
    <scope>NUCLEOTIDE SEQUENCE [LARGE SCALE GENOMIC DNA]</scope>
    <source>
        <strain evidence="13 14">DSM 28135</strain>
    </source>
</reference>
<dbReference type="PROSITE" id="PS00130">
    <property type="entry name" value="U_DNA_GLYCOSYLASE"/>
    <property type="match status" value="1"/>
</dbReference>
<dbReference type="RefSeq" id="WP_133758168.1">
    <property type="nucleotide sequence ID" value="NZ_SOBW01000008.1"/>
</dbReference>
<evidence type="ECO:0000256" key="11">
    <source>
        <dbReference type="RuleBase" id="RU003780"/>
    </source>
</evidence>
<evidence type="ECO:0000256" key="1">
    <source>
        <dbReference type="ARBA" id="ARBA00001400"/>
    </source>
</evidence>
<dbReference type="GO" id="GO:0004844">
    <property type="term" value="F:uracil DNA N-glycosylase activity"/>
    <property type="evidence" value="ECO:0007669"/>
    <property type="project" value="UniProtKB-UniRule"/>
</dbReference>
<organism evidence="13 14">
    <name type="scientific">Gelidibacter sediminis</name>
    <dbReference type="NCBI Taxonomy" id="1608710"/>
    <lineage>
        <taxon>Bacteria</taxon>
        <taxon>Pseudomonadati</taxon>
        <taxon>Bacteroidota</taxon>
        <taxon>Flavobacteriia</taxon>
        <taxon>Flavobacteriales</taxon>
        <taxon>Flavobacteriaceae</taxon>
        <taxon>Gelidibacter</taxon>
    </lineage>
</organism>
<comment type="similarity">
    <text evidence="3 9 11">Belongs to the uracil-DNA glycosylase (UDG) superfamily. UNG family.</text>
</comment>
<dbReference type="EMBL" id="SOBW01000008">
    <property type="protein sequence ID" value="TDU40131.1"/>
    <property type="molecule type" value="Genomic_DNA"/>
</dbReference>
<evidence type="ECO:0000256" key="3">
    <source>
        <dbReference type="ARBA" id="ARBA00008184"/>
    </source>
</evidence>
<keyword evidence="9" id="KW-0963">Cytoplasm</keyword>
<gene>
    <name evidence="9" type="primary">ung</name>
    <name evidence="13" type="ORF">BXY82_2171</name>
</gene>
<keyword evidence="14" id="KW-1185">Reference proteome</keyword>
<evidence type="ECO:0000256" key="6">
    <source>
        <dbReference type="ARBA" id="ARBA00022763"/>
    </source>
</evidence>
<dbReference type="SMART" id="SM00987">
    <property type="entry name" value="UreE_C"/>
    <property type="match status" value="1"/>
</dbReference>
<accession>A0A4R7Q0X5</accession>
<dbReference type="CDD" id="cd10027">
    <property type="entry name" value="UDG-F1-like"/>
    <property type="match status" value="1"/>
</dbReference>
<dbReference type="HAMAP" id="MF_00148">
    <property type="entry name" value="UDG"/>
    <property type="match status" value="1"/>
</dbReference>
<evidence type="ECO:0000256" key="8">
    <source>
        <dbReference type="ARBA" id="ARBA00023204"/>
    </source>
</evidence>
<dbReference type="FunFam" id="3.40.470.10:FF:000001">
    <property type="entry name" value="Uracil-DNA glycosylase"/>
    <property type="match status" value="1"/>
</dbReference>
<evidence type="ECO:0000313" key="14">
    <source>
        <dbReference type="Proteomes" id="UP000294689"/>
    </source>
</evidence>
<dbReference type="Gene3D" id="3.40.470.10">
    <property type="entry name" value="Uracil-DNA glycosylase-like domain"/>
    <property type="match status" value="1"/>
</dbReference>
<feature type="domain" description="Uracil-DNA glycosylase-like" evidence="12">
    <location>
        <begin position="50"/>
        <end position="211"/>
    </location>
</feature>
<comment type="function">
    <text evidence="2 9 11">Excises uracil residues from the DNA which can arise as a result of misincorporation of dUMP residues by DNA polymerase or due to deamination of cytosine.</text>
</comment>
<evidence type="ECO:0000256" key="5">
    <source>
        <dbReference type="ARBA" id="ARBA00018429"/>
    </source>
</evidence>
<dbReference type="EC" id="3.2.2.27" evidence="4 9"/>
<dbReference type="InterPro" id="IPR018085">
    <property type="entry name" value="Ura-DNA_Glyclase_AS"/>
</dbReference>
<proteinExistence type="inferred from homology"/>
<evidence type="ECO:0000256" key="10">
    <source>
        <dbReference type="PROSITE-ProRule" id="PRU10072"/>
    </source>
</evidence>
<dbReference type="InterPro" id="IPR005122">
    <property type="entry name" value="Uracil-DNA_glycosylase-like"/>
</dbReference>
<dbReference type="Proteomes" id="UP000294689">
    <property type="component" value="Unassembled WGS sequence"/>
</dbReference>
<sequence length="221" mass="25105">MEFNLPPSWKSHLQHELEKPYFEALKEFVATEYETYQCYPKPEAIFNAFNWCSFKDVKVVIIGQDPYHGAGQANGLCFSVNDDIIHPPSLRNIFKELETDVNKAYPISGNLESWAKQGVLMLNATLTVREGLAGSHQNKGWETFTNAVIKTLSDQKHGLIFLLWGSFAKQKTKFIEKSKHHIISSGHPSPLSANRGYWFGNGCFSQTNAELERQGLPIIEW</sequence>
<dbReference type="NCBIfam" id="NF003592">
    <property type="entry name" value="PRK05254.1-5"/>
    <property type="match status" value="1"/>
</dbReference>
<keyword evidence="8 9" id="KW-0234">DNA repair</keyword>
<dbReference type="OrthoDB" id="9804372at2"/>
<comment type="caution">
    <text evidence="13">The sequence shown here is derived from an EMBL/GenBank/DDBJ whole genome shotgun (WGS) entry which is preliminary data.</text>
</comment>
<dbReference type="PANTHER" id="PTHR11264">
    <property type="entry name" value="URACIL-DNA GLYCOSYLASE"/>
    <property type="match status" value="1"/>
</dbReference>
<evidence type="ECO:0000256" key="4">
    <source>
        <dbReference type="ARBA" id="ARBA00012030"/>
    </source>
</evidence>
<evidence type="ECO:0000313" key="13">
    <source>
        <dbReference type="EMBL" id="TDU40131.1"/>
    </source>
</evidence>
<dbReference type="InterPro" id="IPR002043">
    <property type="entry name" value="UDG_fam1"/>
</dbReference>
<dbReference type="InterPro" id="IPR036895">
    <property type="entry name" value="Uracil-DNA_glycosylase-like_sf"/>
</dbReference>
<dbReference type="SMART" id="SM00986">
    <property type="entry name" value="UDG"/>
    <property type="match status" value="1"/>
</dbReference>
<feature type="active site" description="Proton acceptor" evidence="9 10">
    <location>
        <position position="65"/>
    </location>
</feature>
<comment type="subcellular location">
    <subcellularLocation>
        <location evidence="9">Cytoplasm</location>
    </subcellularLocation>
</comment>
<dbReference type="Pfam" id="PF03167">
    <property type="entry name" value="UDG"/>
    <property type="match status" value="1"/>
</dbReference>
<name>A0A4R7Q0X5_9FLAO</name>
<dbReference type="AlphaFoldDB" id="A0A4R7Q0X5"/>
<dbReference type="GO" id="GO:0097510">
    <property type="term" value="P:base-excision repair, AP site formation via deaminated base removal"/>
    <property type="evidence" value="ECO:0007669"/>
    <property type="project" value="TreeGrafter"/>
</dbReference>
<dbReference type="NCBIfam" id="NF003589">
    <property type="entry name" value="PRK05254.1-2"/>
    <property type="match status" value="1"/>
</dbReference>
<protein>
    <recommendedName>
        <fullName evidence="5 9">Uracil-DNA glycosylase</fullName>
        <shortName evidence="9">UDG</shortName>
        <ecNumber evidence="4 9">3.2.2.27</ecNumber>
    </recommendedName>
</protein>
<evidence type="ECO:0000256" key="7">
    <source>
        <dbReference type="ARBA" id="ARBA00022801"/>
    </source>
</evidence>
<evidence type="ECO:0000256" key="2">
    <source>
        <dbReference type="ARBA" id="ARBA00002631"/>
    </source>
</evidence>
<keyword evidence="6 9" id="KW-0227">DNA damage</keyword>
<comment type="catalytic activity">
    <reaction evidence="1 9 11">
        <text>Hydrolyzes single-stranded DNA or mismatched double-stranded DNA and polynucleotides, releasing free uracil.</text>
        <dbReference type="EC" id="3.2.2.27"/>
    </reaction>
</comment>
<dbReference type="SUPFAM" id="SSF52141">
    <property type="entry name" value="Uracil-DNA glycosylase-like"/>
    <property type="match status" value="1"/>
</dbReference>
<dbReference type="GO" id="GO:0005737">
    <property type="term" value="C:cytoplasm"/>
    <property type="evidence" value="ECO:0007669"/>
    <property type="project" value="UniProtKB-SubCell"/>
</dbReference>